<keyword evidence="1" id="KW-0732">Signal</keyword>
<protein>
    <recommendedName>
        <fullName evidence="2">SusE outer membrane protein domain-containing protein</fullName>
    </recommendedName>
</protein>
<dbReference type="Pfam" id="PF14292">
    <property type="entry name" value="SusE"/>
    <property type="match status" value="1"/>
</dbReference>
<reference evidence="3 4" key="1">
    <citation type="journal article" date="2020" name="Microbiol. Res.">
        <title>Flavobacterium pokkalii sp. nov., a novel plant growth promoting native rhizobacteria isolated from pokkali rice grown in coastal saline affected agricultural regions of southern India, Kerala.</title>
        <authorList>
            <person name="Menon R.R."/>
            <person name="Kumari S."/>
            <person name="Viver T."/>
            <person name="Rameshkumar N."/>
        </authorList>
    </citation>
    <scope>NUCLEOTIDE SEQUENCE [LARGE SCALE GENOMIC DNA]</scope>
    <source>
        <strain evidence="3 4">L1I52</strain>
    </source>
</reference>
<accession>A0ABR7ULY5</accession>
<proteinExistence type="predicted"/>
<name>A0ABR7ULY5_9FLAO</name>
<gene>
    <name evidence="3" type="ORF">B6A10_01665</name>
</gene>
<dbReference type="Gene3D" id="2.60.40.3620">
    <property type="match status" value="1"/>
</dbReference>
<feature type="chain" id="PRO_5045521731" description="SusE outer membrane protein domain-containing protein" evidence="1">
    <location>
        <begin position="22"/>
        <end position="254"/>
    </location>
</feature>
<dbReference type="RefSeq" id="WP_188219461.1">
    <property type="nucleotide sequence ID" value="NZ_NASZ01000001.1"/>
</dbReference>
<evidence type="ECO:0000256" key="1">
    <source>
        <dbReference type="SAM" id="SignalP"/>
    </source>
</evidence>
<comment type="caution">
    <text evidence="3">The sequence shown here is derived from an EMBL/GenBank/DDBJ whole genome shotgun (WGS) entry which is preliminary data.</text>
</comment>
<dbReference type="PROSITE" id="PS51257">
    <property type="entry name" value="PROKAR_LIPOPROTEIN"/>
    <property type="match status" value="1"/>
</dbReference>
<dbReference type="InterPro" id="IPR025970">
    <property type="entry name" value="SusE"/>
</dbReference>
<evidence type="ECO:0000313" key="4">
    <source>
        <dbReference type="Proteomes" id="UP000661715"/>
    </source>
</evidence>
<organism evidence="3 4">
    <name type="scientific">Flavobacterium pokkalii</name>
    <dbReference type="NCBI Taxonomy" id="1940408"/>
    <lineage>
        <taxon>Bacteria</taxon>
        <taxon>Pseudomonadati</taxon>
        <taxon>Bacteroidota</taxon>
        <taxon>Flavobacteriia</taxon>
        <taxon>Flavobacteriales</taxon>
        <taxon>Flavobacteriaceae</taxon>
        <taxon>Flavobacterium</taxon>
    </lineage>
</organism>
<feature type="domain" description="SusE outer membrane protein" evidence="2">
    <location>
        <begin position="26"/>
        <end position="131"/>
    </location>
</feature>
<dbReference type="Proteomes" id="UP000661715">
    <property type="component" value="Unassembled WGS sequence"/>
</dbReference>
<feature type="signal peptide" evidence="1">
    <location>
        <begin position="1"/>
        <end position="21"/>
    </location>
</feature>
<dbReference type="EMBL" id="NASZ01000001">
    <property type="protein sequence ID" value="MBD0723881.1"/>
    <property type="molecule type" value="Genomic_DNA"/>
</dbReference>
<dbReference type="CDD" id="cd12956">
    <property type="entry name" value="CBM_SusE-F_like"/>
    <property type="match status" value="1"/>
</dbReference>
<evidence type="ECO:0000313" key="3">
    <source>
        <dbReference type="EMBL" id="MBD0723881.1"/>
    </source>
</evidence>
<sequence>MKNIYKILIGFIAVLTVSCNADDVENRPVITQGTAPVLLTPQSNFNLVLQNANAASLATTFVWNDAQYEGTETVVNYTIEVAKAGTNFETPTVAGATTVKFKNFTVEELNAAALDAGLAPFAEGKLDVRIKSTVGAVSALPQVSNFYTITVTPYPAWPNWGIIGSATAATTGGDGWGADANLDYNSATKKYSITMDLAAGEIKFRLDDSWTTNYGDNGNDGTLDAGGANIPIATAGNYTIVVDFTAKTYIVTKN</sequence>
<keyword evidence="4" id="KW-1185">Reference proteome</keyword>
<evidence type="ECO:0000259" key="2">
    <source>
        <dbReference type="Pfam" id="PF14292"/>
    </source>
</evidence>